<keyword evidence="3" id="KW-0482">Metalloprotease</keyword>
<dbReference type="EMBL" id="JABMKX010000006">
    <property type="protein sequence ID" value="NQX46106.1"/>
    <property type="molecule type" value="Genomic_DNA"/>
</dbReference>
<keyword evidence="1" id="KW-1133">Transmembrane helix</keyword>
<keyword evidence="1" id="KW-0472">Membrane</keyword>
<proteinExistence type="predicted"/>
<dbReference type="InterPro" id="IPR003675">
    <property type="entry name" value="Rce1/LyrA-like_dom"/>
</dbReference>
<keyword evidence="1" id="KW-0812">Transmembrane</keyword>
<name>A0ABX2DN76_9BACL</name>
<evidence type="ECO:0000256" key="1">
    <source>
        <dbReference type="SAM" id="Phobius"/>
    </source>
</evidence>
<accession>A0ABX2DN76</accession>
<feature type="transmembrane region" description="Helical" evidence="1">
    <location>
        <begin position="99"/>
        <end position="119"/>
    </location>
</feature>
<dbReference type="PANTHER" id="PTHR39430:SF1">
    <property type="entry name" value="PROTEASE"/>
    <property type="match status" value="1"/>
</dbReference>
<feature type="transmembrane region" description="Helical" evidence="1">
    <location>
        <begin position="153"/>
        <end position="169"/>
    </location>
</feature>
<dbReference type="PANTHER" id="PTHR39430">
    <property type="entry name" value="MEMBRANE-ASSOCIATED PROTEASE-RELATED"/>
    <property type="match status" value="1"/>
</dbReference>
<dbReference type="GO" id="GO:0008237">
    <property type="term" value="F:metallopeptidase activity"/>
    <property type="evidence" value="ECO:0007669"/>
    <property type="project" value="UniProtKB-KW"/>
</dbReference>
<gene>
    <name evidence="3" type="ORF">HQN87_12255</name>
</gene>
<comment type="caution">
    <text evidence="3">The sequence shown here is derived from an EMBL/GenBank/DDBJ whole genome shotgun (WGS) entry which is preliminary data.</text>
</comment>
<dbReference type="Proteomes" id="UP000711047">
    <property type="component" value="Unassembled WGS sequence"/>
</dbReference>
<feature type="transmembrane region" description="Helical" evidence="1">
    <location>
        <begin position="56"/>
        <end position="78"/>
    </location>
</feature>
<sequence length="202" mass="22817">MTPINNKPQQAKKDFNPKDAVMVFSSFALISAAIIFALVVYDVLSIQDLLSFEHPITMAWSIAISSIGLVLFGVIVALSTPASYIDDTNKSYQKHSVTVIFAFTFAGALFEEILFRGIIQNILNVYVSHSWLAIVITTVLFVGMHVQYYKKPLMLLNITIPSLTFGWIYSQTNNLLVPFLVHFLMNFGITLLFKYNVIRLKR</sequence>
<evidence type="ECO:0000313" key="4">
    <source>
        <dbReference type="Proteomes" id="UP000711047"/>
    </source>
</evidence>
<organism evidence="3 4">
    <name type="scientific">Paenibacillus tritici</name>
    <dbReference type="NCBI Taxonomy" id="1873425"/>
    <lineage>
        <taxon>Bacteria</taxon>
        <taxon>Bacillati</taxon>
        <taxon>Bacillota</taxon>
        <taxon>Bacilli</taxon>
        <taxon>Bacillales</taxon>
        <taxon>Paenibacillaceae</taxon>
        <taxon>Paenibacillus</taxon>
    </lineage>
</organism>
<dbReference type="Pfam" id="PF02517">
    <property type="entry name" value="Rce1-like"/>
    <property type="match status" value="1"/>
</dbReference>
<feature type="transmembrane region" description="Helical" evidence="1">
    <location>
        <begin position="175"/>
        <end position="193"/>
    </location>
</feature>
<feature type="domain" description="CAAX prenyl protease 2/Lysostaphin resistance protein A-like" evidence="2">
    <location>
        <begin position="96"/>
        <end position="187"/>
    </location>
</feature>
<evidence type="ECO:0000313" key="3">
    <source>
        <dbReference type="EMBL" id="NQX46106.1"/>
    </source>
</evidence>
<feature type="transmembrane region" description="Helical" evidence="1">
    <location>
        <begin position="125"/>
        <end position="146"/>
    </location>
</feature>
<protein>
    <submittedName>
        <fullName evidence="3">CPBP family intramembrane metalloprotease</fullName>
    </submittedName>
</protein>
<reference evidence="3 4" key="1">
    <citation type="submission" date="2020-05" db="EMBL/GenBank/DDBJ databases">
        <title>Paenibacillus glebae, sp. nov., Paenibacillus humi sp. nov., Paenibacillus pedi sp. nov., Paenibacillus terrestris sp. nov. and Paenibacillus terricola sp. nov., isolated from a forest top soil sample.</title>
        <authorList>
            <person name="Qi S."/>
            <person name="Carlier A."/>
            <person name="Cnockaert M."/>
            <person name="Vandamme P."/>
        </authorList>
    </citation>
    <scope>NUCLEOTIDE SEQUENCE [LARGE SCALE GENOMIC DNA]</scope>
    <source>
        <strain evidence="3 4">LMG 29502</strain>
    </source>
</reference>
<keyword evidence="3" id="KW-0378">Hydrolase</keyword>
<feature type="transmembrane region" description="Helical" evidence="1">
    <location>
        <begin position="21"/>
        <end position="44"/>
    </location>
</feature>
<evidence type="ECO:0000259" key="2">
    <source>
        <dbReference type="Pfam" id="PF02517"/>
    </source>
</evidence>
<keyword evidence="3" id="KW-0645">Protease</keyword>
<keyword evidence="4" id="KW-1185">Reference proteome</keyword>